<evidence type="ECO:0000313" key="3">
    <source>
        <dbReference type="EMBL" id="STX32362.1"/>
    </source>
</evidence>
<gene>
    <name evidence="2" type="ORF">Lbir_1113</name>
    <name evidence="3" type="ORF">NCTC12437_02147</name>
</gene>
<feature type="signal peptide" evidence="1">
    <location>
        <begin position="1"/>
        <end position="21"/>
    </location>
</feature>
<dbReference type="EMBL" id="LNXT01000014">
    <property type="protein sequence ID" value="KTC73061.1"/>
    <property type="molecule type" value="Genomic_DNA"/>
</dbReference>
<evidence type="ECO:0000313" key="2">
    <source>
        <dbReference type="EMBL" id="KTC73061.1"/>
    </source>
</evidence>
<dbReference type="Proteomes" id="UP000255066">
    <property type="component" value="Unassembled WGS sequence"/>
</dbReference>
<keyword evidence="4" id="KW-1185">Reference proteome</keyword>
<organism evidence="3 5">
    <name type="scientific">Legionella birminghamensis</name>
    <dbReference type="NCBI Taxonomy" id="28083"/>
    <lineage>
        <taxon>Bacteria</taxon>
        <taxon>Pseudomonadati</taxon>
        <taxon>Pseudomonadota</taxon>
        <taxon>Gammaproteobacteria</taxon>
        <taxon>Legionellales</taxon>
        <taxon>Legionellaceae</taxon>
        <taxon>Legionella</taxon>
    </lineage>
</organism>
<protein>
    <submittedName>
        <fullName evidence="3">Uncharacterized protein</fullName>
    </submittedName>
</protein>
<evidence type="ECO:0000313" key="4">
    <source>
        <dbReference type="Proteomes" id="UP000054735"/>
    </source>
</evidence>
<evidence type="ECO:0000313" key="5">
    <source>
        <dbReference type="Proteomes" id="UP000255066"/>
    </source>
</evidence>
<accession>A0A378IC61</accession>
<proteinExistence type="predicted"/>
<name>A0A378IC61_9GAMM</name>
<reference evidence="3 5" key="2">
    <citation type="submission" date="2018-06" db="EMBL/GenBank/DDBJ databases">
        <authorList>
            <consortium name="Pathogen Informatics"/>
            <person name="Doyle S."/>
        </authorList>
    </citation>
    <scope>NUCLEOTIDE SEQUENCE [LARGE SCALE GENOMIC DNA]</scope>
    <source>
        <strain evidence="3 5">NCTC12437</strain>
    </source>
</reference>
<dbReference type="RefSeq" id="WP_058523205.1">
    <property type="nucleotide sequence ID" value="NZ_CAAAHV010000008.1"/>
</dbReference>
<evidence type="ECO:0000256" key="1">
    <source>
        <dbReference type="SAM" id="SignalP"/>
    </source>
</evidence>
<dbReference type="Proteomes" id="UP000054735">
    <property type="component" value="Unassembled WGS sequence"/>
</dbReference>
<dbReference type="EMBL" id="UGNW01000001">
    <property type="protein sequence ID" value="STX32362.1"/>
    <property type="molecule type" value="Genomic_DNA"/>
</dbReference>
<reference evidence="2 4" key="1">
    <citation type="submission" date="2015-11" db="EMBL/GenBank/DDBJ databases">
        <title>Genomic analysis of 38 Legionella species identifies large and diverse effector repertoires.</title>
        <authorList>
            <person name="Burstein D."/>
            <person name="Amaro F."/>
            <person name="Zusman T."/>
            <person name="Lifshitz Z."/>
            <person name="Cohen O."/>
            <person name="Gilbert J.A."/>
            <person name="Pupko T."/>
            <person name="Shuman H.A."/>
            <person name="Segal G."/>
        </authorList>
    </citation>
    <scope>NUCLEOTIDE SEQUENCE [LARGE SCALE GENOMIC DNA]</scope>
    <source>
        <strain evidence="2 4">CDC#1407-AL-14</strain>
    </source>
</reference>
<feature type="chain" id="PRO_5016597921" evidence="1">
    <location>
        <begin position="22"/>
        <end position="327"/>
    </location>
</feature>
<dbReference type="OrthoDB" id="5653897at2"/>
<dbReference type="AlphaFoldDB" id="A0A378IC61"/>
<dbReference type="STRING" id="28083.Lbir_1113"/>
<keyword evidence="1" id="KW-0732">Signal</keyword>
<sequence>MKRASLCILGFYLVLTGLAYAGSEPTELKNGSNAELIATAETLVSKPVPSLDALQADWTFAGVVVNENDERYQYYVEIQRNGKDLHASATLINGSTKEVVLYEESEGQIDTDDNTSLKAGRIFLRYYPINDSWIFGVKIKENKGFNFKVDMLGLADASSAKQQKLRAGVELQINQTGHLNGHLQTGASSKEEFVTASKAWFRQVWVDAEQADKPLFMGVLCQFNDGSAFYSVDMKEPDAVKAAVAGWRNDQGEVVSMSQSVTVKEEKQGNWQIHISSPKLKLSLDDMLFEKTSNHRLIIGFTNGARPGFCAISKNELSQINADKTVS</sequence>